<reference evidence="2 3" key="1">
    <citation type="submission" date="2011-08" db="EMBL/GenBank/DDBJ databases">
        <title>The genome of the obligate endobacterium of an arbuscular mycorrhizal fungus reveals an interphylum network of nutritional interactions.</title>
        <authorList>
            <person name="Ghignone S."/>
            <person name="Salvioli A."/>
            <person name="Anca I."/>
            <person name="Lumini E."/>
            <person name="Ortu G."/>
            <person name="Petiti L."/>
            <person name="Cruveiller S."/>
            <person name="Bianciotto V."/>
            <person name="Piffanelli P."/>
            <person name="Lanfranco L."/>
            <person name="Bonfante P."/>
        </authorList>
    </citation>
    <scope>NUCLEOTIDE SEQUENCE [LARGE SCALE GENOMIC DNA]</scope>
    <source>
        <strain evidence="2 3">BEG34</strain>
    </source>
</reference>
<evidence type="ECO:0000313" key="2">
    <source>
        <dbReference type="EMBL" id="CCD29881.1"/>
    </source>
</evidence>
<gene>
    <name evidence="2" type="ORF">CAGGBEG34_320012</name>
</gene>
<organism evidence="2 3">
    <name type="scientific">Candidatus Glomeribacter gigasporarum BEG34</name>
    <dbReference type="NCBI Taxonomy" id="1070319"/>
    <lineage>
        <taxon>Bacteria</taxon>
        <taxon>Pseudomonadati</taxon>
        <taxon>Pseudomonadota</taxon>
        <taxon>Betaproteobacteria</taxon>
        <taxon>Burkholderiales</taxon>
        <taxon>Burkholderiaceae</taxon>
        <taxon>Candidatus Glomeribacter</taxon>
    </lineage>
</organism>
<protein>
    <submittedName>
        <fullName evidence="2">Uncharacterized protein</fullName>
    </submittedName>
</protein>
<name>G2JAS9_9BURK</name>
<feature type="region of interest" description="Disordered" evidence="1">
    <location>
        <begin position="94"/>
        <end position="120"/>
    </location>
</feature>
<dbReference type="OrthoDB" id="6692826at2"/>
<dbReference type="AlphaFoldDB" id="G2JAS9"/>
<comment type="caution">
    <text evidence="2">The sequence shown here is derived from an EMBL/GenBank/DDBJ whole genome shotgun (WGS) entry which is preliminary data.</text>
</comment>
<dbReference type="STRING" id="1070319.CAGGBEG34_320012"/>
<proteinExistence type="predicted"/>
<dbReference type="Proteomes" id="UP000054051">
    <property type="component" value="Unassembled WGS sequence"/>
</dbReference>
<evidence type="ECO:0000313" key="3">
    <source>
        <dbReference type="Proteomes" id="UP000054051"/>
    </source>
</evidence>
<feature type="compositionally biased region" description="Basic residues" evidence="1">
    <location>
        <begin position="107"/>
        <end position="120"/>
    </location>
</feature>
<sequence length="120" mass="12824">MTLYYAAFSGFYDSDIHTVIPQAAVEITPEPHRALLSANAQGAAILPDETGHPTAVFPSEAEQHAQKAESIRAERNGTVGLLNHESGCRLAAAAVSTPAARGSPKNPRARLSRRHRSTCH</sequence>
<dbReference type="EMBL" id="CAFB01000050">
    <property type="protein sequence ID" value="CCD29881.1"/>
    <property type="molecule type" value="Genomic_DNA"/>
</dbReference>
<keyword evidence="3" id="KW-1185">Reference proteome</keyword>
<evidence type="ECO:0000256" key="1">
    <source>
        <dbReference type="SAM" id="MobiDB-lite"/>
    </source>
</evidence>
<accession>G2JAS9</accession>